<feature type="domain" description="AAA+ ATPase" evidence="12">
    <location>
        <begin position="189"/>
        <end position="508"/>
    </location>
</feature>
<dbReference type="EC" id="5.6.2.3" evidence="11"/>
<keyword evidence="14" id="KW-1185">Reference proteome</keyword>
<evidence type="ECO:0000256" key="5">
    <source>
        <dbReference type="ARBA" id="ARBA00022806"/>
    </source>
</evidence>
<evidence type="ECO:0000313" key="13">
    <source>
        <dbReference type="EMBL" id="MBB6133608.1"/>
    </source>
</evidence>
<evidence type="ECO:0000313" key="14">
    <source>
        <dbReference type="Proteomes" id="UP000540787"/>
    </source>
</evidence>
<keyword evidence="1 11" id="KW-0540">Nuclease</keyword>
<dbReference type="GO" id="GO:0009338">
    <property type="term" value="C:exodeoxyribonuclease V complex"/>
    <property type="evidence" value="ECO:0007669"/>
    <property type="project" value="InterPro"/>
</dbReference>
<keyword evidence="4 11" id="KW-0378">Hydrolase</keyword>
<dbReference type="Pfam" id="PF21185">
    <property type="entry name" value="RecD_N"/>
    <property type="match status" value="1"/>
</dbReference>
<dbReference type="InterPro" id="IPR041851">
    <property type="entry name" value="RecD_N_sf"/>
</dbReference>
<dbReference type="InterPro" id="IPR027785">
    <property type="entry name" value="UvrD-like_helicase_C"/>
</dbReference>
<dbReference type="GO" id="GO:0043139">
    <property type="term" value="F:5'-3' DNA helicase activity"/>
    <property type="evidence" value="ECO:0007669"/>
    <property type="project" value="UniProtKB-UniRule"/>
</dbReference>
<keyword evidence="10 11" id="KW-0413">Isomerase</keyword>
<feature type="binding site" evidence="11">
    <location>
        <begin position="197"/>
        <end position="204"/>
    </location>
    <ligand>
        <name>ATP</name>
        <dbReference type="ChEBI" id="CHEBI:30616"/>
    </ligand>
</feature>
<evidence type="ECO:0000256" key="8">
    <source>
        <dbReference type="ARBA" id="ARBA00023125"/>
    </source>
</evidence>
<dbReference type="GO" id="GO:0017116">
    <property type="term" value="F:single-stranded DNA helicase activity"/>
    <property type="evidence" value="ECO:0007669"/>
    <property type="project" value="TreeGrafter"/>
</dbReference>
<dbReference type="InterPro" id="IPR006344">
    <property type="entry name" value="RecD"/>
</dbReference>
<dbReference type="GO" id="GO:0008854">
    <property type="term" value="F:exodeoxyribonuclease V activity"/>
    <property type="evidence" value="ECO:0007669"/>
    <property type="project" value="InterPro"/>
</dbReference>
<proteinExistence type="inferred from homology"/>
<dbReference type="InterPro" id="IPR041451">
    <property type="entry name" value="RecD2_SH13"/>
</dbReference>
<dbReference type="InterPro" id="IPR050534">
    <property type="entry name" value="Coronavir_polyprotein_1ab"/>
</dbReference>
<dbReference type="RefSeq" id="WP_183553141.1">
    <property type="nucleotide sequence ID" value="NZ_JACHBX010000001.1"/>
</dbReference>
<dbReference type="SUPFAM" id="SSF52540">
    <property type="entry name" value="P-loop containing nucleoside triphosphate hydrolases"/>
    <property type="match status" value="2"/>
</dbReference>
<evidence type="ECO:0000259" key="12">
    <source>
        <dbReference type="SMART" id="SM00382"/>
    </source>
</evidence>
<keyword evidence="6 11" id="KW-0269">Exonuclease</keyword>
<dbReference type="Gene3D" id="3.40.50.300">
    <property type="entry name" value="P-loop containing nucleotide triphosphate hydrolases"/>
    <property type="match status" value="3"/>
</dbReference>
<dbReference type="Gene3D" id="1.10.10.1020">
    <property type="entry name" value="RecBCD complex, subunit RecD, N-terminal domain"/>
    <property type="match status" value="1"/>
</dbReference>
<comment type="catalytic activity">
    <reaction evidence="11">
        <text>ATP + H2O = ADP + phosphate + H(+)</text>
        <dbReference type="Rhea" id="RHEA:13065"/>
        <dbReference type="ChEBI" id="CHEBI:15377"/>
        <dbReference type="ChEBI" id="CHEBI:15378"/>
        <dbReference type="ChEBI" id="CHEBI:30616"/>
        <dbReference type="ChEBI" id="CHEBI:43474"/>
        <dbReference type="ChEBI" id="CHEBI:456216"/>
        <dbReference type="EC" id="5.6.2.3"/>
    </reaction>
</comment>
<protein>
    <recommendedName>
        <fullName evidence="11">RecBCD enzyme subunit RecD</fullName>
        <ecNumber evidence="11">5.6.2.3</ecNumber>
    </recommendedName>
    <alternativeName>
        <fullName evidence="11">DNA 5'-3' helicase subunit RecD</fullName>
    </alternativeName>
    <alternativeName>
        <fullName evidence="11">Exonuclease V subunit RecD</fullName>
        <shortName evidence="11">ExoV subunit RecD</shortName>
    </alternativeName>
    <alternativeName>
        <fullName evidence="11">Helicase/nuclease RecBCD subunit RecD</fullName>
    </alternativeName>
</protein>
<dbReference type="Pfam" id="PF13538">
    <property type="entry name" value="UvrD_C_2"/>
    <property type="match status" value="1"/>
</dbReference>
<dbReference type="GO" id="GO:0003677">
    <property type="term" value="F:DNA binding"/>
    <property type="evidence" value="ECO:0007669"/>
    <property type="project" value="UniProtKB-UniRule"/>
</dbReference>
<comment type="miscellaneous">
    <text evidence="11">In the RecBCD complex, RecB has a slow 3'-5' helicase, an exonuclease activity and loads RecA onto ssDNA, RecD has a fast 5'-3' helicase activity, while RecC stimulates the ATPase and processivity of the RecB helicase and contributes to recognition of the Chi site.</text>
</comment>
<organism evidence="13 14">
    <name type="scientific">Massilia aurea</name>
    <dbReference type="NCBI Taxonomy" id="373040"/>
    <lineage>
        <taxon>Bacteria</taxon>
        <taxon>Pseudomonadati</taxon>
        <taxon>Pseudomonadota</taxon>
        <taxon>Betaproteobacteria</taxon>
        <taxon>Burkholderiales</taxon>
        <taxon>Oxalobacteraceae</taxon>
        <taxon>Telluria group</taxon>
        <taxon>Massilia</taxon>
    </lineage>
</organism>
<keyword evidence="5 11" id="KW-0347">Helicase</keyword>
<gene>
    <name evidence="11" type="primary">recD</name>
    <name evidence="13" type="ORF">HD842_001719</name>
</gene>
<evidence type="ECO:0000256" key="10">
    <source>
        <dbReference type="ARBA" id="ARBA00023235"/>
    </source>
</evidence>
<dbReference type="EMBL" id="JACHBX010000001">
    <property type="protein sequence ID" value="MBB6133608.1"/>
    <property type="molecule type" value="Genomic_DNA"/>
</dbReference>
<comment type="caution">
    <text evidence="13">The sequence shown here is derived from an EMBL/GenBank/DDBJ whole genome shotgun (WGS) entry which is preliminary data.</text>
</comment>
<dbReference type="CDD" id="cd18809">
    <property type="entry name" value="SF1_C_RecD"/>
    <property type="match status" value="1"/>
</dbReference>
<dbReference type="InterPro" id="IPR049550">
    <property type="entry name" value="RecD_N"/>
</dbReference>
<dbReference type="AlphaFoldDB" id="A0A7W9WZB0"/>
<dbReference type="Pfam" id="PF13245">
    <property type="entry name" value="AAA_19"/>
    <property type="match status" value="1"/>
</dbReference>
<dbReference type="PANTHER" id="PTHR43788:SF6">
    <property type="entry name" value="DNA HELICASE B"/>
    <property type="match status" value="1"/>
</dbReference>
<evidence type="ECO:0000256" key="3">
    <source>
        <dbReference type="ARBA" id="ARBA00022763"/>
    </source>
</evidence>
<evidence type="ECO:0000256" key="1">
    <source>
        <dbReference type="ARBA" id="ARBA00022722"/>
    </source>
</evidence>
<dbReference type="SMART" id="SM00382">
    <property type="entry name" value="AAA"/>
    <property type="match status" value="1"/>
</dbReference>
<keyword evidence="2 11" id="KW-0547">Nucleotide-binding</keyword>
<dbReference type="NCBIfam" id="TIGR01447">
    <property type="entry name" value="recD"/>
    <property type="match status" value="1"/>
</dbReference>
<comment type="subunit">
    <text evidence="11">Heterotrimer of RecB, RecC and RecD. All subunits contribute to DNA-binding.</text>
</comment>
<reference evidence="13 14" key="1">
    <citation type="submission" date="2020-08" db="EMBL/GenBank/DDBJ databases">
        <title>The Agave Microbiome: Exploring the role of microbial communities in plant adaptations to desert environments.</title>
        <authorList>
            <person name="Partida-Martinez L.P."/>
        </authorList>
    </citation>
    <scope>NUCLEOTIDE SEQUENCE [LARGE SCALE GENOMIC DNA]</scope>
    <source>
        <strain evidence="13 14">AT3.2</strain>
    </source>
</reference>
<sequence length="641" mass="69201">MAELDADIDGLWREIGALTEAGELRRLSGAFARFIAQLGDAPSALILAAAVLSELEGHGHSCLQLGDLAAGPTLLLGWSDDAWRQLAQAAAPLPRGVAGWSKLLAHCQQVWIRGEFDLDQPLVLDGQRLYLRRYWRDETLVAQAVRERAAATHPVDTPLVRSWLDKLFVAQPGAQGPDWQKLACAVALRSSVAIITGGPGTGKTYTVARLLALLFATAPEAGRQRVALAAPTGKAAARLKQSIDKALNELADRVGSDLPLRELTARMGAARTLHSLLGARPDTRAFAHHRGNPLDVDVLIVDEASMVHLEMMASLLDALPVGATLILLGDKDQLASVEAGAVLGDLCHAAHEGHYSAATIAYIEAASGEIIPDIYRGDGGALAQQTVMLRYSRRFGGPIGQLALAVNGGDTARAEQVLRAGEESVRWLEHAQPAQLLQLAHAGYAPYLQLLRDGASGEHEDWVRRILLSFETFRILCAVRDGEWGVTGLNEAIEKRLAASHLLRHGAEWYVGRPVMVTRNDYSTRVFNGDIGVTLPDPARAGALRVYFLEGDAVRSVLATRLRNVETAFAMTVHKSQGSEFRHTVLALPRERNAVLTRELVYTGITRASEVFTLVTPGGDVLQEAIASRTHRTSGLRDLVA</sequence>
<evidence type="ECO:0000256" key="6">
    <source>
        <dbReference type="ARBA" id="ARBA00022839"/>
    </source>
</evidence>
<keyword evidence="8 11" id="KW-0238">DNA-binding</keyword>
<comment type="similarity">
    <text evidence="11">Belongs to the RecD family.</text>
</comment>
<evidence type="ECO:0000256" key="7">
    <source>
        <dbReference type="ARBA" id="ARBA00022840"/>
    </source>
</evidence>
<dbReference type="Pfam" id="PF18335">
    <property type="entry name" value="SH3_13"/>
    <property type="match status" value="1"/>
</dbReference>
<dbReference type="GO" id="GO:0005524">
    <property type="term" value="F:ATP binding"/>
    <property type="evidence" value="ECO:0007669"/>
    <property type="project" value="UniProtKB-UniRule"/>
</dbReference>
<dbReference type="InterPro" id="IPR027417">
    <property type="entry name" value="P-loop_NTPase"/>
</dbReference>
<comment type="function">
    <text evidence="11">A helicase/nuclease that prepares dsDNA breaks (DSB) for recombinational DNA repair. Binds to DSBs and unwinds DNA via a highly rapid and processive ATP-dependent bidirectional helicase activity. Unwinds dsDNA until it encounters a Chi (crossover hotspot instigator) sequence from the 3' direction. Cuts ssDNA a few nucleotides 3' to the Chi site. The properties and activities of the enzyme are changed at Chi. The Chi-altered holoenzyme produces a long 3'-ssDNA overhang and facilitates RecA-binding to the ssDNA for homologous DNA recombination and repair. Holoenzyme degrades any linearized DNA that is unable to undergo homologous recombination. In the holoenzyme this subunit has ssDNA-dependent ATPase and 5'-3' helicase activity. When added to pre-assembled RecBC greatly stimulates nuclease activity and augments holoenzyme processivity. Negatively regulates the RecA-loading ability of RecBCD.</text>
</comment>
<dbReference type="InterPro" id="IPR003593">
    <property type="entry name" value="AAA+_ATPase"/>
</dbReference>
<evidence type="ECO:0000256" key="2">
    <source>
        <dbReference type="ARBA" id="ARBA00022741"/>
    </source>
</evidence>
<dbReference type="CDD" id="cd17933">
    <property type="entry name" value="DEXSc_RecD-like"/>
    <property type="match status" value="1"/>
</dbReference>
<dbReference type="GO" id="GO:0000724">
    <property type="term" value="P:double-strand break repair via homologous recombination"/>
    <property type="evidence" value="ECO:0007669"/>
    <property type="project" value="UniProtKB-UniRule"/>
</dbReference>
<keyword evidence="9 11" id="KW-0234">DNA repair</keyword>
<evidence type="ECO:0000256" key="11">
    <source>
        <dbReference type="HAMAP-Rule" id="MF_01487"/>
    </source>
</evidence>
<evidence type="ECO:0000256" key="4">
    <source>
        <dbReference type="ARBA" id="ARBA00022801"/>
    </source>
</evidence>
<keyword evidence="3 11" id="KW-0227">DNA damage</keyword>
<dbReference type="HAMAP" id="MF_01487">
    <property type="entry name" value="RecD"/>
    <property type="match status" value="1"/>
</dbReference>
<dbReference type="PANTHER" id="PTHR43788">
    <property type="entry name" value="DNA2/NAM7 HELICASE FAMILY MEMBER"/>
    <property type="match status" value="1"/>
</dbReference>
<keyword evidence="7 11" id="KW-0067">ATP-binding</keyword>
<evidence type="ECO:0000256" key="9">
    <source>
        <dbReference type="ARBA" id="ARBA00023204"/>
    </source>
</evidence>
<name>A0A7W9WZB0_9BURK</name>
<accession>A0A7W9WZB0</accession>
<dbReference type="Proteomes" id="UP000540787">
    <property type="component" value="Unassembled WGS sequence"/>
</dbReference>